<evidence type="ECO:0000313" key="3">
    <source>
        <dbReference type="Proteomes" id="UP001558613"/>
    </source>
</evidence>
<feature type="region of interest" description="Disordered" evidence="1">
    <location>
        <begin position="1"/>
        <end position="79"/>
    </location>
</feature>
<reference evidence="2 3" key="1">
    <citation type="submission" date="2023-09" db="EMBL/GenBank/DDBJ databases">
        <authorList>
            <person name="Wang M."/>
        </authorList>
    </citation>
    <scope>NUCLEOTIDE SEQUENCE [LARGE SCALE GENOMIC DNA]</scope>
    <source>
        <strain evidence="2">GT-2023</strain>
        <tissue evidence="2">Liver</tissue>
    </source>
</reference>
<feature type="compositionally biased region" description="Basic and acidic residues" evidence="1">
    <location>
        <begin position="20"/>
        <end position="42"/>
    </location>
</feature>
<name>A0ABR3LL72_9TELE</name>
<evidence type="ECO:0000313" key="2">
    <source>
        <dbReference type="EMBL" id="KAL1253670.1"/>
    </source>
</evidence>
<organism evidence="2 3">
    <name type="scientific">Cirrhinus molitorella</name>
    <name type="common">mud carp</name>
    <dbReference type="NCBI Taxonomy" id="172907"/>
    <lineage>
        <taxon>Eukaryota</taxon>
        <taxon>Metazoa</taxon>
        <taxon>Chordata</taxon>
        <taxon>Craniata</taxon>
        <taxon>Vertebrata</taxon>
        <taxon>Euteleostomi</taxon>
        <taxon>Actinopterygii</taxon>
        <taxon>Neopterygii</taxon>
        <taxon>Teleostei</taxon>
        <taxon>Ostariophysi</taxon>
        <taxon>Cypriniformes</taxon>
        <taxon>Cyprinidae</taxon>
        <taxon>Labeoninae</taxon>
        <taxon>Labeonini</taxon>
        <taxon>Cirrhinus</taxon>
    </lineage>
</organism>
<dbReference type="EMBL" id="JAYMGO010000020">
    <property type="protein sequence ID" value="KAL1253670.1"/>
    <property type="molecule type" value="Genomic_DNA"/>
</dbReference>
<comment type="caution">
    <text evidence="2">The sequence shown here is derived from an EMBL/GenBank/DDBJ whole genome shotgun (WGS) entry which is preliminary data.</text>
</comment>
<keyword evidence="3" id="KW-1185">Reference proteome</keyword>
<dbReference type="Proteomes" id="UP001558613">
    <property type="component" value="Unassembled WGS sequence"/>
</dbReference>
<feature type="compositionally biased region" description="Low complexity" evidence="1">
    <location>
        <begin position="44"/>
        <end position="56"/>
    </location>
</feature>
<accession>A0ABR3LL72</accession>
<gene>
    <name evidence="2" type="ORF">QQF64_015899</name>
</gene>
<protein>
    <submittedName>
        <fullName evidence="2">Uncharacterized protein</fullName>
    </submittedName>
</protein>
<evidence type="ECO:0000256" key="1">
    <source>
        <dbReference type="SAM" id="MobiDB-lite"/>
    </source>
</evidence>
<sequence length="106" mass="11647">MSVRGLNKASRTKINKPYHQMRDTVISERQTWTREREKERNDFGSSGSRLSPSRGLDTTHSAPVSAYGPGATAHPLSPAFINKRKSQLAIWTSTASASKEGSQQSS</sequence>
<proteinExistence type="predicted"/>